<proteinExistence type="predicted"/>
<name>A0A399M944_9PSED</name>
<dbReference type="EMBL" id="QWLL01000017">
    <property type="protein sequence ID" value="RII78291.1"/>
    <property type="molecule type" value="Genomic_DNA"/>
</dbReference>
<organism evidence="1 2">
    <name type="scientific">Pseudomonas monteilii</name>
    <dbReference type="NCBI Taxonomy" id="76759"/>
    <lineage>
        <taxon>Bacteria</taxon>
        <taxon>Pseudomonadati</taxon>
        <taxon>Pseudomonadota</taxon>
        <taxon>Gammaproteobacteria</taxon>
        <taxon>Pseudomonadales</taxon>
        <taxon>Pseudomonadaceae</taxon>
        <taxon>Pseudomonas</taxon>
    </lineage>
</organism>
<gene>
    <name evidence="1" type="ORF">D0894_08655</name>
</gene>
<dbReference type="InterPro" id="IPR036265">
    <property type="entry name" value="HIT-like_sf"/>
</dbReference>
<dbReference type="SUPFAM" id="SSF54197">
    <property type="entry name" value="HIT-like"/>
    <property type="match status" value="1"/>
</dbReference>
<reference evidence="1 2" key="1">
    <citation type="submission" date="2018-08" db="EMBL/GenBank/DDBJ databases">
        <title>Draft genome sequence of the cyanotroph, Pseudomonas monteilii BCN3.</title>
        <authorList>
            <person name="Jones L.B."/>
            <person name="Kunz D.A."/>
        </authorList>
    </citation>
    <scope>NUCLEOTIDE SEQUENCE [LARGE SCALE GENOMIC DNA]</scope>
    <source>
        <strain evidence="1 2">BCN3</strain>
    </source>
</reference>
<dbReference type="Gene3D" id="3.30.428.10">
    <property type="entry name" value="HIT-like"/>
    <property type="match status" value="1"/>
</dbReference>
<evidence type="ECO:0000313" key="1">
    <source>
        <dbReference type="EMBL" id="RII78291.1"/>
    </source>
</evidence>
<sequence>MFKPGDKEKYAYTPSIYLMKLSDDRETARTQLKELRDAYRANQSVPDFLKKESALSSGYDTRWMDAYVKAPGQVTHRSKNFFTQVDPTNKVNNLDDIIANPMEQKHKEGGVSFLSWFVHPRSFVDAETKQRTINDYSYATFRQVAAKHQQLKLSGERVEPSSTPTAGAAQIKDARFAKNKAERLQIESGQLIGQKYLATPLDLTKEDLPKLKQLKADSQRFFEEKFGFDATKDKLNQYFHMPYARVTTTLHLHSRLNQEMAPREATKSFSLDEVIKHLESHDDLFDLICERVQSVRGLEQQKPIDMVAELEGKNSVKFEYVGGYFKGDNGHFELKGRDPLLAD</sequence>
<dbReference type="AlphaFoldDB" id="A0A399M944"/>
<dbReference type="Proteomes" id="UP000265875">
    <property type="component" value="Unassembled WGS sequence"/>
</dbReference>
<evidence type="ECO:0000313" key="2">
    <source>
        <dbReference type="Proteomes" id="UP000265875"/>
    </source>
</evidence>
<accession>A0A399M944</accession>
<comment type="caution">
    <text evidence="1">The sequence shown here is derived from an EMBL/GenBank/DDBJ whole genome shotgun (WGS) entry which is preliminary data.</text>
</comment>
<protein>
    <submittedName>
        <fullName evidence="1">Uncharacterized protein</fullName>
    </submittedName>
</protein>